<dbReference type="PANTHER" id="PTHR28082:SF1">
    <property type="entry name" value="HELPER OF TIM PROTEIN 13"/>
    <property type="match status" value="1"/>
</dbReference>
<evidence type="ECO:0000259" key="4">
    <source>
        <dbReference type="PROSITE" id="PS51266"/>
    </source>
</evidence>
<reference evidence="5 6" key="1">
    <citation type="journal article" date="2014" name="Genome Announc.">
        <title>Complete Genome Sequence of a Virulent Strain, Streptococcus iniae ISET0901, Isolated from Diseased Tilapia.</title>
        <authorList>
            <person name="Pridgeon J.W."/>
            <person name="Zhang D."/>
            <person name="Zhang L."/>
        </authorList>
    </citation>
    <scope>NUCLEOTIDE SEQUENCE [LARGE SCALE GENOMIC DNA]</scope>
    <source>
        <strain evidence="5 6">ISET0901</strain>
    </source>
</reference>
<dbReference type="Proteomes" id="UP000025245">
    <property type="component" value="Chromosome"/>
</dbReference>
<protein>
    <recommendedName>
        <fullName evidence="4">CHY-type domain-containing protein</fullName>
    </recommendedName>
</protein>
<dbReference type="InterPro" id="IPR037274">
    <property type="entry name" value="Znf_CHY_sf"/>
</dbReference>
<dbReference type="InterPro" id="IPR052604">
    <property type="entry name" value="Mito_Tim_assembly_helper"/>
</dbReference>
<keyword evidence="1" id="KW-0479">Metal-binding</keyword>
<dbReference type="EMBL" id="CP007586">
    <property type="protein sequence ID" value="AHY16658.1"/>
    <property type="molecule type" value="Genomic_DNA"/>
</dbReference>
<name>A0ABN4DDA5_STRIN</name>
<dbReference type="SUPFAM" id="SSF161219">
    <property type="entry name" value="CHY zinc finger-like"/>
    <property type="match status" value="1"/>
</dbReference>
<dbReference type="PANTHER" id="PTHR28082">
    <property type="entry name" value="ZINC FINGER PROTEIN"/>
    <property type="match status" value="1"/>
</dbReference>
<keyword evidence="6" id="KW-1185">Reference proteome</keyword>
<evidence type="ECO:0000256" key="1">
    <source>
        <dbReference type="ARBA" id="ARBA00022723"/>
    </source>
</evidence>
<proteinExistence type="predicted"/>
<dbReference type="Pfam" id="PF05495">
    <property type="entry name" value="zf-CHY"/>
    <property type="match status" value="1"/>
</dbReference>
<dbReference type="PROSITE" id="PS51266">
    <property type="entry name" value="ZF_CHY"/>
    <property type="match status" value="1"/>
</dbReference>
<accession>A0ABN4DDA5</accession>
<sequence>MMVFGIGLDAQSRCVHYHSLTDIVALKCQVCQKYYACYHCHDEMENHPFAATDTSEALPVICGACRTFLSRKEYETKACPNCQKPFNPECARHSSIYFN</sequence>
<dbReference type="PIRSF" id="PIRSF017292">
    <property type="entry name" value="UCP017292_Znf_CHY"/>
    <property type="match status" value="1"/>
</dbReference>
<gene>
    <name evidence="5" type="ORF">DQ08_09495</name>
</gene>
<organism evidence="5 6">
    <name type="scientific">Streptococcus iniae</name>
    <name type="common">Streptococcus shiloi</name>
    <dbReference type="NCBI Taxonomy" id="1346"/>
    <lineage>
        <taxon>Bacteria</taxon>
        <taxon>Bacillati</taxon>
        <taxon>Bacillota</taxon>
        <taxon>Bacilli</taxon>
        <taxon>Lactobacillales</taxon>
        <taxon>Streptococcaceae</taxon>
        <taxon>Streptococcus</taxon>
    </lineage>
</organism>
<feature type="domain" description="CHY-type" evidence="4">
    <location>
        <begin position="7"/>
        <end position="84"/>
    </location>
</feature>
<dbReference type="InterPro" id="IPR008913">
    <property type="entry name" value="Znf_CHY"/>
</dbReference>
<evidence type="ECO:0000313" key="6">
    <source>
        <dbReference type="Proteomes" id="UP000025245"/>
    </source>
</evidence>
<evidence type="ECO:0000256" key="3">
    <source>
        <dbReference type="ARBA" id="ARBA00022833"/>
    </source>
</evidence>
<dbReference type="InterPro" id="IPR016694">
    <property type="entry name" value="UCP017292"/>
</dbReference>
<keyword evidence="2" id="KW-0863">Zinc-finger</keyword>
<evidence type="ECO:0000256" key="2">
    <source>
        <dbReference type="ARBA" id="ARBA00022771"/>
    </source>
</evidence>
<evidence type="ECO:0000313" key="5">
    <source>
        <dbReference type="EMBL" id="AHY16658.1"/>
    </source>
</evidence>
<keyword evidence="3" id="KW-0862">Zinc</keyword>